<dbReference type="EMBL" id="BFEA01000211">
    <property type="protein sequence ID" value="GBG74827.1"/>
    <property type="molecule type" value="Genomic_DNA"/>
</dbReference>
<evidence type="ECO:0000259" key="8">
    <source>
        <dbReference type="Pfam" id="PF13868"/>
    </source>
</evidence>
<keyword evidence="10" id="KW-1185">Reference proteome</keyword>
<evidence type="ECO:0000256" key="5">
    <source>
        <dbReference type="ARBA" id="ARBA00033747"/>
    </source>
</evidence>
<feature type="region of interest" description="Disordered" evidence="7">
    <location>
        <begin position="238"/>
        <end position="262"/>
    </location>
</feature>
<dbReference type="InterPro" id="IPR043597">
    <property type="entry name" value="TPH_dom"/>
</dbReference>
<sequence length="396" mass="48628">MVDFMRRRLAKHIDEDIVFRERREEDVKLHRGYVMEEYRNAHLYADWEVKTDKVIKDGMILRKVEEMKRQREEMVEVRRSKLTERLLQDDREVLHELKSMGWGETSEQRLAVLAERARELKAKREVEMAEYAEEQLRRRWRDESEEVRVLEMECRIIRTLEARAKQLEERQLIRQRECEEKVAMEEMVKRERLKQEERHQAEERRRWELDAEALRILDEQMEAIKVLKEEERKKAEKEMEDMKQRWKEQDEEAKRKEDATRQRNIEVSRQVKAYNELRKCDRLAALKAEKQMDREMIELSLRIDRESEERERDLRSKQRAEAKAYKEHLELMMKLQKESDAELNAMIKQAMEVQWAKREAVWRREAEAKACLMEEVHQYRQRQVQEKGDYISFLSF</sequence>
<name>A0A388KXP6_CHABU</name>
<dbReference type="PANTHER" id="PTHR31183:SF1">
    <property type="entry name" value="CILIA- AND FLAGELLA-ASSOCIATED PROTEIN 53"/>
    <property type="match status" value="1"/>
</dbReference>
<dbReference type="OrthoDB" id="1896772at2759"/>
<evidence type="ECO:0000256" key="4">
    <source>
        <dbReference type="ARBA" id="ARBA00023273"/>
    </source>
</evidence>
<reference evidence="9 10" key="1">
    <citation type="journal article" date="2018" name="Cell">
        <title>The Chara Genome: Secondary Complexity and Implications for Plant Terrestrialization.</title>
        <authorList>
            <person name="Nishiyama T."/>
            <person name="Sakayama H."/>
            <person name="Vries J.D."/>
            <person name="Buschmann H."/>
            <person name="Saint-Marcoux D."/>
            <person name="Ullrich K.K."/>
            <person name="Haas F.B."/>
            <person name="Vanderstraeten L."/>
            <person name="Becker D."/>
            <person name="Lang D."/>
            <person name="Vosolsobe S."/>
            <person name="Rombauts S."/>
            <person name="Wilhelmsson P.K.I."/>
            <person name="Janitza P."/>
            <person name="Kern R."/>
            <person name="Heyl A."/>
            <person name="Rumpler F."/>
            <person name="Villalobos L.I.A.C."/>
            <person name="Clay J.M."/>
            <person name="Skokan R."/>
            <person name="Toyoda A."/>
            <person name="Suzuki Y."/>
            <person name="Kagoshima H."/>
            <person name="Schijlen E."/>
            <person name="Tajeshwar N."/>
            <person name="Catarino B."/>
            <person name="Hetherington A.J."/>
            <person name="Saltykova A."/>
            <person name="Bonnot C."/>
            <person name="Breuninger H."/>
            <person name="Symeonidi A."/>
            <person name="Radhakrishnan G.V."/>
            <person name="Van Nieuwerburgh F."/>
            <person name="Deforce D."/>
            <person name="Chang C."/>
            <person name="Karol K.G."/>
            <person name="Hedrich R."/>
            <person name="Ulvskov P."/>
            <person name="Glockner G."/>
            <person name="Delwiche C.F."/>
            <person name="Petrasek J."/>
            <person name="Van de Peer Y."/>
            <person name="Friml J."/>
            <person name="Beilby M."/>
            <person name="Dolan L."/>
            <person name="Kohara Y."/>
            <person name="Sugano S."/>
            <person name="Fujiyama A."/>
            <person name="Delaux P.-M."/>
            <person name="Quint M."/>
            <person name="TheiBen G."/>
            <person name="Hagemann M."/>
            <person name="Harholt J."/>
            <person name="Dunand C."/>
            <person name="Zachgo S."/>
            <person name="Langdale J."/>
            <person name="Maumus F."/>
            <person name="Straeten D.V.D."/>
            <person name="Gould S.B."/>
            <person name="Rensing S.A."/>
        </authorList>
    </citation>
    <scope>NUCLEOTIDE SEQUENCE [LARGE SCALE GENOMIC DNA]</scope>
    <source>
        <strain evidence="9 10">S276</strain>
    </source>
</reference>
<dbReference type="AlphaFoldDB" id="A0A388KXP6"/>
<dbReference type="Proteomes" id="UP000265515">
    <property type="component" value="Unassembled WGS sequence"/>
</dbReference>
<keyword evidence="2" id="KW-0175">Coiled coil</keyword>
<evidence type="ECO:0000256" key="7">
    <source>
        <dbReference type="SAM" id="MobiDB-lite"/>
    </source>
</evidence>
<gene>
    <name evidence="9" type="ORF">CBR_g19339</name>
</gene>
<keyword evidence="3" id="KW-0969">Cilium</keyword>
<dbReference type="InterPro" id="IPR043596">
    <property type="entry name" value="CFAP53/TCHP"/>
</dbReference>
<protein>
    <recommendedName>
        <fullName evidence="6">Cilia- and flagella-associated protein 53</fullName>
    </recommendedName>
</protein>
<evidence type="ECO:0000256" key="6">
    <source>
        <dbReference type="ARBA" id="ARBA00033773"/>
    </source>
</evidence>
<evidence type="ECO:0000256" key="1">
    <source>
        <dbReference type="ARBA" id="ARBA00004138"/>
    </source>
</evidence>
<dbReference type="Gramene" id="GBG74827">
    <property type="protein sequence ID" value="GBG74827"/>
    <property type="gene ID" value="CBR_g19339"/>
</dbReference>
<evidence type="ECO:0000256" key="2">
    <source>
        <dbReference type="ARBA" id="ARBA00023054"/>
    </source>
</evidence>
<proteinExistence type="inferred from homology"/>
<feature type="domain" description="Trichohyalin-plectin-homology" evidence="8">
    <location>
        <begin position="140"/>
        <end position="387"/>
    </location>
</feature>
<dbReference type="GO" id="GO:0005929">
    <property type="term" value="C:cilium"/>
    <property type="evidence" value="ECO:0007669"/>
    <property type="project" value="UniProtKB-SubCell"/>
</dbReference>
<dbReference type="Pfam" id="PF13868">
    <property type="entry name" value="TPH"/>
    <property type="match status" value="1"/>
</dbReference>
<dbReference type="PANTHER" id="PTHR31183">
    <property type="entry name" value="TRICHOPLEIN KERATIN FILAMENT-BINDING PROTEIN FAMILY MEMBER"/>
    <property type="match status" value="1"/>
</dbReference>
<keyword evidence="4" id="KW-0966">Cell projection</keyword>
<organism evidence="9 10">
    <name type="scientific">Chara braunii</name>
    <name type="common">Braun's stonewort</name>
    <dbReference type="NCBI Taxonomy" id="69332"/>
    <lineage>
        <taxon>Eukaryota</taxon>
        <taxon>Viridiplantae</taxon>
        <taxon>Streptophyta</taxon>
        <taxon>Charophyceae</taxon>
        <taxon>Charales</taxon>
        <taxon>Characeae</taxon>
        <taxon>Chara</taxon>
    </lineage>
</organism>
<comment type="similarity">
    <text evidence="5">Belongs to the CFAP53 family.</text>
</comment>
<evidence type="ECO:0000313" key="9">
    <source>
        <dbReference type="EMBL" id="GBG74827.1"/>
    </source>
</evidence>
<comment type="subcellular location">
    <subcellularLocation>
        <location evidence="1">Cell projection</location>
        <location evidence="1">Cilium</location>
    </subcellularLocation>
</comment>
<comment type="caution">
    <text evidence="9">The sequence shown here is derived from an EMBL/GenBank/DDBJ whole genome shotgun (WGS) entry which is preliminary data.</text>
</comment>
<evidence type="ECO:0000256" key="3">
    <source>
        <dbReference type="ARBA" id="ARBA00023069"/>
    </source>
</evidence>
<dbReference type="OMA" id="IQAQHND"/>
<dbReference type="STRING" id="69332.A0A388KXP6"/>
<accession>A0A388KXP6</accession>
<evidence type="ECO:0000313" key="10">
    <source>
        <dbReference type="Proteomes" id="UP000265515"/>
    </source>
</evidence>